<name>A0AA36C8T8_9BILA</name>
<feature type="signal peptide" evidence="1">
    <location>
        <begin position="1"/>
        <end position="19"/>
    </location>
</feature>
<keyword evidence="1" id="KW-0732">Signal</keyword>
<proteinExistence type="predicted"/>
<evidence type="ECO:0000313" key="2">
    <source>
        <dbReference type="EMBL" id="CAJ0564075.1"/>
    </source>
</evidence>
<feature type="chain" id="PRO_5041222015" evidence="1">
    <location>
        <begin position="20"/>
        <end position="67"/>
    </location>
</feature>
<dbReference type="AlphaFoldDB" id="A0AA36C8T8"/>
<reference evidence="2" key="1">
    <citation type="submission" date="2023-06" db="EMBL/GenBank/DDBJ databases">
        <authorList>
            <person name="Delattre M."/>
        </authorList>
    </citation>
    <scope>NUCLEOTIDE SEQUENCE</scope>
    <source>
        <strain evidence="2">AF72</strain>
    </source>
</reference>
<keyword evidence="3" id="KW-1185">Reference proteome</keyword>
<comment type="caution">
    <text evidence="2">The sequence shown here is derived from an EMBL/GenBank/DDBJ whole genome shotgun (WGS) entry which is preliminary data.</text>
</comment>
<evidence type="ECO:0000256" key="1">
    <source>
        <dbReference type="SAM" id="SignalP"/>
    </source>
</evidence>
<evidence type="ECO:0000313" key="3">
    <source>
        <dbReference type="Proteomes" id="UP001177023"/>
    </source>
</evidence>
<accession>A0AA36C8T8</accession>
<dbReference type="EMBL" id="CATQJA010000793">
    <property type="protein sequence ID" value="CAJ0564075.1"/>
    <property type="molecule type" value="Genomic_DNA"/>
</dbReference>
<feature type="non-terminal residue" evidence="2">
    <location>
        <position position="67"/>
    </location>
</feature>
<sequence>MLLTLFFLLFLACFDTYSALSFRAPPAPLRLRDARLRRQTLCVWDGYRDCWGVCIKPDVVCPAFPFR</sequence>
<organism evidence="2 3">
    <name type="scientific">Mesorhabditis spiculigera</name>
    <dbReference type="NCBI Taxonomy" id="96644"/>
    <lineage>
        <taxon>Eukaryota</taxon>
        <taxon>Metazoa</taxon>
        <taxon>Ecdysozoa</taxon>
        <taxon>Nematoda</taxon>
        <taxon>Chromadorea</taxon>
        <taxon>Rhabditida</taxon>
        <taxon>Rhabditina</taxon>
        <taxon>Rhabditomorpha</taxon>
        <taxon>Rhabditoidea</taxon>
        <taxon>Rhabditidae</taxon>
        <taxon>Mesorhabditinae</taxon>
        <taxon>Mesorhabditis</taxon>
    </lineage>
</organism>
<protein>
    <submittedName>
        <fullName evidence="2">Uncharacterized protein</fullName>
    </submittedName>
</protein>
<gene>
    <name evidence="2" type="ORF">MSPICULIGERA_LOCUS2771</name>
</gene>
<dbReference type="Proteomes" id="UP001177023">
    <property type="component" value="Unassembled WGS sequence"/>
</dbReference>